<gene>
    <name evidence="4" type="ORF">IZO911_LOCUS34071</name>
</gene>
<proteinExistence type="predicted"/>
<keyword evidence="1" id="KW-0433">Leucine-rich repeat</keyword>
<dbReference type="InterPro" id="IPR001611">
    <property type="entry name" value="Leu-rich_rpt"/>
</dbReference>
<dbReference type="Gene3D" id="3.80.10.10">
    <property type="entry name" value="Ribonuclease Inhibitor"/>
    <property type="match status" value="1"/>
</dbReference>
<dbReference type="GO" id="GO:0005737">
    <property type="term" value="C:cytoplasm"/>
    <property type="evidence" value="ECO:0007669"/>
    <property type="project" value="TreeGrafter"/>
</dbReference>
<dbReference type="EMBL" id="CAJNOE010000654">
    <property type="protein sequence ID" value="CAF1301244.1"/>
    <property type="molecule type" value="Genomic_DNA"/>
</dbReference>
<feature type="compositionally biased region" description="Polar residues" evidence="3">
    <location>
        <begin position="34"/>
        <end position="46"/>
    </location>
</feature>
<feature type="region of interest" description="Disordered" evidence="3">
    <location>
        <begin position="15"/>
        <end position="68"/>
    </location>
</feature>
<sequence>MPVIPSTLGYRVSNISKETPRSRPTRRAPTSKSLRVSSNNHQTSPSIRVKKPVNKMTTNDNPLLPPRPPDPTLFIHAGTSGVRHLFPIHLTDSDGNMNVFPRSISRLRSRTPTTKLCTNIEMIRNICLSIQTLEHFDISENDLDELPFEICLLIHLQTLNCSYNQLTTISDLFEKLIELKELDLSHNHLKYLPNVIYKFKNLIRLNCEHNFIKIIDKDLLNLKYLQTLIFDHNDIQTFDNTIDFSQMKKLEYIHMSYNQLKQFPYNLQKLLYLKNVNLSHNNLTTFPIELLLINNLDVLNLSHNLMINLPPLTDAYKRTTLIFSIDLSFNQLTKFYDYLLFISLKLDLSNNKIHTISNDIIRKINKDLITNRELKMSNNPLVQPMIPSDILNEDNINTTNILPVLRHCLDEQQSNEIIRQGFKICITGCKKSGKSSLAYCLEECMPCLTIDKAERLVNISQFPFCFETHNQRLSSIAKPVIPSSKTKQLQSEVDISKRKRLSNLLPRQSSIPVESMKSLPLTIFDFNGTSKYYGYMSAFIDTNALHLVCIHIVDFYQTTPVDIKEVFNETFDITSYPILSELFQILQLLFEKVTKTNGIVIIPIATHIDLYDKQSKEDIIQALDKINKFFKYYLQFRINRIKTEIERMNSLSTISSSVSYRLKTYTSLLNINIQIELCQSISSLIYEGFHELNQKIQYCISTHKTIFPYIDRILPTLWIDTNRYIESLADQLSIPYLSWENFTNHIINKNGLSHLINDITMSLSDEGKILILNEIGTSNRLVFLRPLWLGDLLFSLFHIDNLPELKYQSHIKEYHKYGRLHSDLLRLLWINLLHKKEYFYQLWFNLMRFLLIAYPKINKKQLKNFYTIEEKNNIKFDYAIVPYYLPLINSNDQEDKKQNFQKQLTNIVSIRYTSSMLPLGFFHQYSVSAILKLDIIYIEHWNNFILGEYEQDHVKFILETDHRTYINCYCGANITNQPFEHIWNVLMIILNHFEEMFKVLAPNNQFNRHVRCPYCNEYSFMGEWTTPKELQGLKLKICSSCYKNIDTNYLIQPNENKRRNEDLLRKIQDRKANNTNKKFNTTTQLLVTSV</sequence>
<dbReference type="InterPro" id="IPR050216">
    <property type="entry name" value="LRR_domain-containing"/>
</dbReference>
<organism evidence="4 5">
    <name type="scientific">Adineta steineri</name>
    <dbReference type="NCBI Taxonomy" id="433720"/>
    <lineage>
        <taxon>Eukaryota</taxon>
        <taxon>Metazoa</taxon>
        <taxon>Spiralia</taxon>
        <taxon>Gnathifera</taxon>
        <taxon>Rotifera</taxon>
        <taxon>Eurotatoria</taxon>
        <taxon>Bdelloidea</taxon>
        <taxon>Adinetida</taxon>
        <taxon>Adinetidae</taxon>
        <taxon>Adineta</taxon>
    </lineage>
</organism>
<dbReference type="Pfam" id="PF13855">
    <property type="entry name" value="LRR_8"/>
    <property type="match status" value="1"/>
</dbReference>
<dbReference type="PANTHER" id="PTHR48051">
    <property type="match status" value="1"/>
</dbReference>
<dbReference type="AlphaFoldDB" id="A0A815DG95"/>
<keyword evidence="2" id="KW-0677">Repeat</keyword>
<dbReference type="InterPro" id="IPR032675">
    <property type="entry name" value="LRR_dom_sf"/>
</dbReference>
<dbReference type="InterPro" id="IPR003591">
    <property type="entry name" value="Leu-rich_rpt_typical-subtyp"/>
</dbReference>
<accession>A0A815DG95</accession>
<dbReference type="GO" id="GO:0009966">
    <property type="term" value="P:regulation of signal transduction"/>
    <property type="evidence" value="ECO:0007669"/>
    <property type="project" value="UniProtKB-ARBA"/>
</dbReference>
<evidence type="ECO:0000256" key="3">
    <source>
        <dbReference type="SAM" id="MobiDB-lite"/>
    </source>
</evidence>
<dbReference type="SUPFAM" id="SSF52540">
    <property type="entry name" value="P-loop containing nucleoside triphosphate hydrolases"/>
    <property type="match status" value="1"/>
</dbReference>
<dbReference type="Gene3D" id="3.40.50.300">
    <property type="entry name" value="P-loop containing nucleotide triphosphate hydrolases"/>
    <property type="match status" value="1"/>
</dbReference>
<reference evidence="4" key="1">
    <citation type="submission" date="2021-02" db="EMBL/GenBank/DDBJ databases">
        <authorList>
            <person name="Nowell W R."/>
        </authorList>
    </citation>
    <scope>NUCLEOTIDE SEQUENCE</scope>
</reference>
<evidence type="ECO:0000313" key="5">
    <source>
        <dbReference type="Proteomes" id="UP000663860"/>
    </source>
</evidence>
<evidence type="ECO:0000256" key="1">
    <source>
        <dbReference type="ARBA" id="ARBA00022614"/>
    </source>
</evidence>
<dbReference type="InterPro" id="IPR027417">
    <property type="entry name" value="P-loop_NTPase"/>
</dbReference>
<evidence type="ECO:0000256" key="2">
    <source>
        <dbReference type="ARBA" id="ARBA00022737"/>
    </source>
</evidence>
<dbReference type="PANTHER" id="PTHR48051:SF1">
    <property type="entry name" value="RAS SUPPRESSOR PROTEIN 1"/>
    <property type="match status" value="1"/>
</dbReference>
<dbReference type="PROSITE" id="PS51450">
    <property type="entry name" value="LRR"/>
    <property type="match status" value="3"/>
</dbReference>
<name>A0A815DG95_9BILA</name>
<evidence type="ECO:0000313" key="4">
    <source>
        <dbReference type="EMBL" id="CAF1301244.1"/>
    </source>
</evidence>
<comment type="caution">
    <text evidence="4">The sequence shown here is derived from an EMBL/GenBank/DDBJ whole genome shotgun (WGS) entry which is preliminary data.</text>
</comment>
<dbReference type="SMART" id="SM00369">
    <property type="entry name" value="LRR_TYP"/>
    <property type="match status" value="5"/>
</dbReference>
<protein>
    <submittedName>
        <fullName evidence="4">Uncharacterized protein</fullName>
    </submittedName>
</protein>
<dbReference type="SUPFAM" id="SSF52058">
    <property type="entry name" value="L domain-like"/>
    <property type="match status" value="1"/>
</dbReference>
<dbReference type="Proteomes" id="UP000663860">
    <property type="component" value="Unassembled WGS sequence"/>
</dbReference>